<organism evidence="2 3">
    <name type="scientific">Dyella nitratireducens</name>
    <dbReference type="NCBI Taxonomy" id="1849580"/>
    <lineage>
        <taxon>Bacteria</taxon>
        <taxon>Pseudomonadati</taxon>
        <taxon>Pseudomonadota</taxon>
        <taxon>Gammaproteobacteria</taxon>
        <taxon>Lysobacterales</taxon>
        <taxon>Rhodanobacteraceae</taxon>
        <taxon>Dyella</taxon>
    </lineage>
</organism>
<comment type="caution">
    <text evidence="2">The sequence shown here is derived from an EMBL/GenBank/DDBJ whole genome shotgun (WGS) entry which is preliminary data.</text>
</comment>
<name>A0ABQ1GDX2_9GAMM</name>
<sequence>MSAAGTLESLVKVIADTLTPLGRWLAADQVDNFFADLGLRFTPSVTTQPAIASALQAVSTSATNLSTSATALGTAISGGNAATIITSGADTIAKLGTLLDNLEKVGQALSANASAFPGIAASDVSAFASALPAALFDAASISLLELYAPGVLNTLAMTGLVDRHLEPGVTGNTAKPPYEVRRLRPDRIATFLQSPNTYFQTLYGWGSSTFDGQFLFGQLQELAGYIGLPATLVPAGGGQPITLDLFGAELQVDSGVSPPGLKAELLLSLAQNVNAVNTLSPSNWTLTITGSGNFAADLVAHVAPPAKVSVTPPSGTVSGQLQAQFALQPSTPGTPIVLIGQTGGSVLQANSLAFGAGIAVTWNGSSASAAPLVSASISGGKLVIDMSDADGFLSSVTSGTPIQATFDLALTWLPDAGLHVTGGAQLEIDLPLHLTLGPVTLPTVYVVGGIDNGNLTLELSAALGVTLGPLQASVDRVGVLGTFDFPSSGHGNLGPLDLQVAFKPPNGLGLELDMGLAAGGGYITFDPKKGQYAGVLQVSLVDIVQVTVIGVLDTIMPDGSSGFSLILVITFDLPPIQLGFGFTLDGVGGVGGINRTMAIDALQAGFRAHTLDMVLAPPDPIANAPQIISDISNFFPVAEGRYLFGPMLTIGWGTPTLVSLDVGVLLEVPDPVRIVILGLIDAGLPTEDEALLQLHIAVLGVIDFGAETLSIDGSLYDSSLLIYSMSGDLAFRLAWGSNPNMVFSLGGFNPHFNTDGLNVPANMHRMSVSIGVGNNPCISCNSYFAITSNSIQFGANVQAYAEAAGFSVQGYLGFDLLVIISPFSFEFDFSASFDVAFEGVTLLGLSVNGLISGPTPWHFHGDASITLLFFTVSASIDLTWGSSTQATIPQQPVLPDLFKALQAPSSWSAALPSGTGPTVTLTKPASGSQTLLVHPMGTLTVKETVVPLDLAITRYGNAAPSDGTEFSIGSVSLNAQNETIQTITDYFAPGQFLTLSDADKLSKPSFESFDAGVTIGSSTVLSGHNSARTVTYDEYYVDAAESLSRFNGVYQMPAHIHLALCNQGAGFNSPAKHTGLGKYSAAANEPSIGVQDASYVVTSVMDLSMRTDIVSSTGSTFYQAQAALDSYLTAHPEESSNLQIQPLYEVAA</sequence>
<gene>
    <name evidence="2" type="ORF">GCM10010981_33560</name>
</gene>
<reference evidence="3" key="1">
    <citation type="journal article" date="2019" name="Int. J. Syst. Evol. Microbiol.">
        <title>The Global Catalogue of Microorganisms (GCM) 10K type strain sequencing project: providing services to taxonomists for standard genome sequencing and annotation.</title>
        <authorList>
            <consortium name="The Broad Institute Genomics Platform"/>
            <consortium name="The Broad Institute Genome Sequencing Center for Infectious Disease"/>
            <person name="Wu L."/>
            <person name="Ma J."/>
        </authorList>
    </citation>
    <scope>NUCLEOTIDE SEQUENCE [LARGE SCALE GENOMIC DNA]</scope>
    <source>
        <strain evidence="3">CGMCC 1.15439</strain>
    </source>
</reference>
<protein>
    <recommendedName>
        <fullName evidence="1">DUF6603 domain-containing protein</fullName>
    </recommendedName>
</protein>
<dbReference type="Pfam" id="PF20248">
    <property type="entry name" value="DUF6603"/>
    <property type="match status" value="1"/>
</dbReference>
<evidence type="ECO:0000313" key="3">
    <source>
        <dbReference type="Proteomes" id="UP000620046"/>
    </source>
</evidence>
<dbReference type="Proteomes" id="UP000620046">
    <property type="component" value="Unassembled WGS sequence"/>
</dbReference>
<evidence type="ECO:0000313" key="2">
    <source>
        <dbReference type="EMBL" id="GGA41840.1"/>
    </source>
</evidence>
<evidence type="ECO:0000259" key="1">
    <source>
        <dbReference type="Pfam" id="PF20248"/>
    </source>
</evidence>
<dbReference type="InterPro" id="IPR046538">
    <property type="entry name" value="DUF6603"/>
</dbReference>
<dbReference type="RefSeq" id="WP_188795920.1">
    <property type="nucleotide sequence ID" value="NZ_BMJA01000003.1"/>
</dbReference>
<keyword evidence="3" id="KW-1185">Reference proteome</keyword>
<dbReference type="EMBL" id="BMJA01000003">
    <property type="protein sequence ID" value="GGA41840.1"/>
    <property type="molecule type" value="Genomic_DNA"/>
</dbReference>
<feature type="domain" description="DUF6603" evidence="1">
    <location>
        <begin position="432"/>
        <end position="998"/>
    </location>
</feature>
<accession>A0ABQ1GDX2</accession>
<proteinExistence type="predicted"/>